<name>A0A3G5A3M4_9VIRU</name>
<protein>
    <submittedName>
        <fullName evidence="3">Uncharacterized protein</fullName>
    </submittedName>
</protein>
<proteinExistence type="predicted"/>
<reference evidence="3" key="1">
    <citation type="submission" date="2018-10" db="EMBL/GenBank/DDBJ databases">
        <title>Hidden diversity of soil giant viruses.</title>
        <authorList>
            <person name="Schulz F."/>
            <person name="Alteio L."/>
            <person name="Goudeau D."/>
            <person name="Ryan E.M."/>
            <person name="Malmstrom R.R."/>
            <person name="Blanchard J."/>
            <person name="Woyke T."/>
        </authorList>
    </citation>
    <scope>NUCLEOTIDE SEQUENCE</scope>
    <source>
        <strain evidence="3">GAV1</strain>
    </source>
</reference>
<dbReference type="SUPFAM" id="SSF52058">
    <property type="entry name" value="L domain-like"/>
    <property type="match status" value="1"/>
</dbReference>
<gene>
    <name evidence="3" type="ORF">Gaeavirus7_16</name>
</gene>
<evidence type="ECO:0000313" key="3">
    <source>
        <dbReference type="EMBL" id="AYV80059.1"/>
    </source>
</evidence>
<dbReference type="Gene3D" id="3.80.10.10">
    <property type="entry name" value="Ribonuclease Inhibitor"/>
    <property type="match status" value="1"/>
</dbReference>
<dbReference type="EMBL" id="MK072205">
    <property type="protein sequence ID" value="AYV80059.1"/>
    <property type="molecule type" value="Genomic_DNA"/>
</dbReference>
<evidence type="ECO:0000256" key="1">
    <source>
        <dbReference type="ARBA" id="ARBA00022614"/>
    </source>
</evidence>
<dbReference type="InterPro" id="IPR032675">
    <property type="entry name" value="LRR_dom_sf"/>
</dbReference>
<dbReference type="InterPro" id="IPR050216">
    <property type="entry name" value="LRR_domain-containing"/>
</dbReference>
<dbReference type="PANTHER" id="PTHR48051">
    <property type="match status" value="1"/>
</dbReference>
<keyword evidence="1" id="KW-0433">Leucine-rich repeat</keyword>
<sequence length="403" mass="46389">MIRGLASAKTILTFTDYDRITDIGLEFDYQRFVIHKNYDRRDSDFADAYKGRDSNYNSDDMYEAAIGKLYLFKNLKSLHLTDIIFSNYVSECISVLDIEELIMRSCRFCVGVSLPVNVRRLNVDYARTNFTCRNWNSLSKLVIVHIRCSSKIVKFDPMRSGEFLGIVYLVSLRKLSFESVPVSNDFAIDICNNLIGLEELSLLNTMLRFIPKEISKLVKLQKLYVIDDCFEGLPDEIGGLMNLTSLHIGNGFFSNFDNVYFKLPVSIMNLNLTYFFISPNIKIKIPNEFAAMRCIEKFICGDFGVLRWENNVIVSMYDEDTRIADGLTRICICGINRSHLDDLPLSLEELVIYNPNCPLMNLPPGLKKLVLLPLKDDYWFEPIPDIKLPYGCELVVRNTDFDE</sequence>
<accession>A0A3G5A3M4</accession>
<keyword evidence="2" id="KW-0677">Repeat</keyword>
<dbReference type="PANTHER" id="PTHR48051:SF46">
    <property type="entry name" value="LEUCINE RICH REPEAT-CONTAINING DOMAIN PROTEIN"/>
    <property type="match status" value="1"/>
</dbReference>
<organism evidence="3">
    <name type="scientific">Gaeavirus sp</name>
    <dbReference type="NCBI Taxonomy" id="2487767"/>
    <lineage>
        <taxon>Viruses</taxon>
        <taxon>Varidnaviria</taxon>
        <taxon>Bamfordvirae</taxon>
        <taxon>Nucleocytoviricota</taxon>
        <taxon>Megaviricetes</taxon>
        <taxon>Imitervirales</taxon>
        <taxon>Mimiviridae</taxon>
        <taxon>Klosneuvirinae</taxon>
    </lineage>
</organism>
<evidence type="ECO:0000256" key="2">
    <source>
        <dbReference type="ARBA" id="ARBA00022737"/>
    </source>
</evidence>